<keyword evidence="2 4" id="KW-0863">Zinc-finger</keyword>
<evidence type="ECO:0000259" key="6">
    <source>
        <dbReference type="PROSITE" id="PS50103"/>
    </source>
</evidence>
<reference evidence="7" key="1">
    <citation type="submission" date="2023-10" db="EMBL/GenBank/DDBJ databases">
        <authorList>
            <person name="Chen Y."/>
            <person name="Shah S."/>
            <person name="Dougan E. K."/>
            <person name="Thang M."/>
            <person name="Chan C."/>
        </authorList>
    </citation>
    <scope>NUCLEOTIDE SEQUENCE [LARGE SCALE GENOMIC DNA]</scope>
</reference>
<proteinExistence type="predicted"/>
<accession>A0ABN9UBP7</accession>
<organism evidence="7 8">
    <name type="scientific">Prorocentrum cordatum</name>
    <dbReference type="NCBI Taxonomy" id="2364126"/>
    <lineage>
        <taxon>Eukaryota</taxon>
        <taxon>Sar</taxon>
        <taxon>Alveolata</taxon>
        <taxon>Dinophyceae</taxon>
        <taxon>Prorocentrales</taxon>
        <taxon>Prorocentraceae</taxon>
        <taxon>Prorocentrum</taxon>
    </lineage>
</organism>
<feature type="non-terminal residue" evidence="7">
    <location>
        <position position="221"/>
    </location>
</feature>
<evidence type="ECO:0000256" key="1">
    <source>
        <dbReference type="ARBA" id="ARBA00022723"/>
    </source>
</evidence>
<feature type="compositionally biased region" description="Gly residues" evidence="5">
    <location>
        <begin position="201"/>
        <end position="210"/>
    </location>
</feature>
<feature type="zinc finger region" description="C3H1-type" evidence="4">
    <location>
        <begin position="143"/>
        <end position="170"/>
    </location>
</feature>
<evidence type="ECO:0000256" key="5">
    <source>
        <dbReference type="SAM" id="MobiDB-lite"/>
    </source>
</evidence>
<feature type="region of interest" description="Disordered" evidence="5">
    <location>
        <begin position="57"/>
        <end position="80"/>
    </location>
</feature>
<evidence type="ECO:0000256" key="4">
    <source>
        <dbReference type="PROSITE-ProRule" id="PRU00723"/>
    </source>
</evidence>
<feature type="domain" description="C3H1-type" evidence="6">
    <location>
        <begin position="143"/>
        <end position="170"/>
    </location>
</feature>
<dbReference type="SUPFAM" id="SSF90229">
    <property type="entry name" value="CCCH zinc finger"/>
    <property type="match status" value="1"/>
</dbReference>
<dbReference type="Gene3D" id="3.30.1370.210">
    <property type="match status" value="1"/>
</dbReference>
<evidence type="ECO:0000256" key="2">
    <source>
        <dbReference type="ARBA" id="ARBA00022771"/>
    </source>
</evidence>
<dbReference type="PROSITE" id="PS50103">
    <property type="entry name" value="ZF_C3H1"/>
    <property type="match status" value="2"/>
</dbReference>
<sequence length="221" mass="23673">MAGELPPEPPAVVDLGTPMQARWAGPAAGARLPCFRLLPGLLLPDLRRLEELNAPKRHESKVLSGGRHPASALATGPASHAQGNTGYGGLLSLEGKLPQPARVACKFFLQGRCRFSAERCPNSHEPGAEKPTNLNSTPECGRAWKNQLCIFWAWDCCKKGDECTFAHGVDDLRCEMSPESEEILQQRWQTEHRKSGKGRSRGGGGGGWNDGGSNAVPCPGG</sequence>
<gene>
    <name evidence="7" type="ORF">PCOR1329_LOCUS47068</name>
</gene>
<feature type="domain" description="C3H1-type" evidence="6">
    <location>
        <begin position="99"/>
        <end position="127"/>
    </location>
</feature>
<keyword evidence="3 4" id="KW-0862">Zinc</keyword>
<evidence type="ECO:0000256" key="3">
    <source>
        <dbReference type="ARBA" id="ARBA00022833"/>
    </source>
</evidence>
<evidence type="ECO:0000313" key="7">
    <source>
        <dbReference type="EMBL" id="CAK0856789.1"/>
    </source>
</evidence>
<keyword evidence="8" id="KW-1185">Reference proteome</keyword>
<dbReference type="Proteomes" id="UP001189429">
    <property type="component" value="Unassembled WGS sequence"/>
</dbReference>
<dbReference type="InterPro" id="IPR000571">
    <property type="entry name" value="Znf_CCCH"/>
</dbReference>
<dbReference type="EMBL" id="CAUYUJ010015666">
    <property type="protein sequence ID" value="CAK0856789.1"/>
    <property type="molecule type" value="Genomic_DNA"/>
</dbReference>
<feature type="zinc finger region" description="C3H1-type" evidence="4">
    <location>
        <begin position="99"/>
        <end position="127"/>
    </location>
</feature>
<dbReference type="SMART" id="SM00356">
    <property type="entry name" value="ZnF_C3H1"/>
    <property type="match status" value="2"/>
</dbReference>
<dbReference type="InterPro" id="IPR036855">
    <property type="entry name" value="Znf_CCCH_sf"/>
</dbReference>
<keyword evidence="1 4" id="KW-0479">Metal-binding</keyword>
<protein>
    <recommendedName>
        <fullName evidence="6">C3H1-type domain-containing protein</fullName>
    </recommendedName>
</protein>
<comment type="caution">
    <text evidence="7">The sequence shown here is derived from an EMBL/GenBank/DDBJ whole genome shotgun (WGS) entry which is preliminary data.</text>
</comment>
<evidence type="ECO:0000313" key="8">
    <source>
        <dbReference type="Proteomes" id="UP001189429"/>
    </source>
</evidence>
<feature type="region of interest" description="Disordered" evidence="5">
    <location>
        <begin position="183"/>
        <end position="221"/>
    </location>
</feature>
<name>A0ABN9UBP7_9DINO</name>